<dbReference type="Proteomes" id="UP000240908">
    <property type="component" value="Chromosome"/>
</dbReference>
<dbReference type="InterPro" id="IPR047729">
    <property type="entry name" value="Sce7726-like"/>
</dbReference>
<protein>
    <submittedName>
        <fullName evidence="1">Protein cII</fullName>
    </submittedName>
</protein>
<dbReference type="NCBIfam" id="NF033832">
    <property type="entry name" value="sce7726_fam"/>
    <property type="match status" value="1"/>
</dbReference>
<keyword evidence="2" id="KW-1185">Reference proteome</keyword>
<reference evidence="2" key="1">
    <citation type="journal article" date="2018" name="Genome Announc.">
        <title>First complete genome sequence of Yersinia massiliensis.</title>
        <authorList>
            <person name="Thomas M.C."/>
            <person name="Arling V."/>
            <person name="Goji N."/>
            <person name="Janzen T.W."/>
            <person name="Duceppe M.-O."/>
            <person name="Mathews A."/>
            <person name="Carrillo C."/>
            <person name="Amoako K."/>
        </authorList>
    </citation>
    <scope>NUCLEOTIDE SEQUENCE [LARGE SCALE GENOMIC DNA]</scope>
    <source>
        <strain evidence="2">GTA</strain>
    </source>
</reference>
<name>A0ABM6UNR4_9GAMM</name>
<accession>A0ABM6UNR4</accession>
<dbReference type="RefSeq" id="WP_108087324.1">
    <property type="nucleotide sequence ID" value="NZ_CABHYR010000013.1"/>
</dbReference>
<evidence type="ECO:0000313" key="2">
    <source>
        <dbReference type="Proteomes" id="UP000240908"/>
    </source>
</evidence>
<gene>
    <name evidence="1" type="ORF">DA391_02595</name>
</gene>
<sequence length="207" mass="23900">MKEIEIKIKLIEYLLEHSSSDTVIGSELRFNYGSRRADVVSITNNIASIFEIKGSGDSIERLEYQLDSYKEYFDYCYVVCEPSNIKLVKKNCKKKIGIILVENNDILLIKEASHFKKNKKITLASTLDTSTLRKLTSNNTLKSKHELCELFIKNNDLETVKNISRKHLREKLKCNFDIFYNELGLRINPDDILTLTRMPSGNLSKRA</sequence>
<organism evidence="1 2">
    <name type="scientific">Yersinia massiliensis</name>
    <dbReference type="NCBI Taxonomy" id="419257"/>
    <lineage>
        <taxon>Bacteria</taxon>
        <taxon>Pseudomonadati</taxon>
        <taxon>Pseudomonadota</taxon>
        <taxon>Gammaproteobacteria</taxon>
        <taxon>Enterobacterales</taxon>
        <taxon>Yersiniaceae</taxon>
        <taxon>Yersinia</taxon>
    </lineage>
</organism>
<evidence type="ECO:0000313" key="1">
    <source>
        <dbReference type="EMBL" id="AVX36651.1"/>
    </source>
</evidence>
<dbReference type="EMBL" id="CP028487">
    <property type="protein sequence ID" value="AVX36651.1"/>
    <property type="molecule type" value="Genomic_DNA"/>
</dbReference>
<proteinExistence type="predicted"/>